<evidence type="ECO:0000256" key="1">
    <source>
        <dbReference type="ARBA" id="ARBA00004651"/>
    </source>
</evidence>
<keyword evidence="2" id="KW-1003">Cell membrane</keyword>
<feature type="transmembrane region" description="Helical" evidence="6">
    <location>
        <begin position="182"/>
        <end position="203"/>
    </location>
</feature>
<dbReference type="InterPro" id="IPR051449">
    <property type="entry name" value="ABC-2_transporter_component"/>
</dbReference>
<proteinExistence type="predicted"/>
<feature type="domain" description="ABC-2 type transporter transmembrane" evidence="7">
    <location>
        <begin position="19"/>
        <end position="413"/>
    </location>
</feature>
<keyword evidence="5 6" id="KW-0472">Membrane</keyword>
<gene>
    <name evidence="8" type="ORF">AL399_05455</name>
</gene>
<dbReference type="AlphaFoldDB" id="A0A0Q4B0I3"/>
<comment type="subcellular location">
    <subcellularLocation>
        <location evidence="1">Cell membrane</location>
        <topology evidence="1">Multi-pass membrane protein</topology>
    </subcellularLocation>
</comment>
<evidence type="ECO:0000256" key="4">
    <source>
        <dbReference type="ARBA" id="ARBA00022989"/>
    </source>
</evidence>
<keyword evidence="3 6" id="KW-0812">Transmembrane</keyword>
<dbReference type="Pfam" id="PF12698">
    <property type="entry name" value="ABC2_membrane_3"/>
    <property type="match status" value="1"/>
</dbReference>
<evidence type="ECO:0000259" key="7">
    <source>
        <dbReference type="Pfam" id="PF12698"/>
    </source>
</evidence>
<evidence type="ECO:0000256" key="3">
    <source>
        <dbReference type="ARBA" id="ARBA00022692"/>
    </source>
</evidence>
<evidence type="ECO:0000313" key="8">
    <source>
        <dbReference type="EMBL" id="KQM08783.1"/>
    </source>
</evidence>
<dbReference type="EMBL" id="LIIK01000022">
    <property type="protein sequence ID" value="KQM08783.1"/>
    <property type="molecule type" value="Genomic_DNA"/>
</dbReference>
<feature type="transmembrane region" description="Helical" evidence="6">
    <location>
        <begin position="21"/>
        <end position="42"/>
    </location>
</feature>
<feature type="transmembrane region" description="Helical" evidence="6">
    <location>
        <begin position="391"/>
        <end position="413"/>
    </location>
</feature>
<evidence type="ECO:0000313" key="9">
    <source>
        <dbReference type="Proteomes" id="UP000054172"/>
    </source>
</evidence>
<feature type="transmembrane region" description="Helical" evidence="6">
    <location>
        <begin position="302"/>
        <end position="328"/>
    </location>
</feature>
<keyword evidence="4 6" id="KW-1133">Transmembrane helix</keyword>
<sequence length="438" mass="47653">MRQMLLIAKRELMVRVRRKSFIVSTFLVPLFFAGMGIVPVVLMKMDSGIESRIGVIDATGRVAEGLSDSQNVKFTVLKGMKPSDVQAVMADPAYTGVLTIDSGAVETAKDITLYVRKSPPLELTAKIEGRLAESISEQRLLQYDIPDLKEVMNRLRVSVQMKSITLKDDGSEEESSATVTTVIAYILGFLAYFLIMVSAQMVMNGVVEEKSSRIVEVLASSVRSFDLMMGKILGIVSVFLLQALLWVVLTFIIIGIAIPIIGVTVVKEASTAASSLGGDAGITGMFGEVGGQVLAPLANVNFAGIIGTFIFFFLFGYLLYASIFAAVGSAVEDPSDTGQLMLPITAPLLLAMLCMLMAMKTPDGPVAFWFSLIPFTSPVVMPVRMTYGVPAWQLIVSGIILVGSFIGMTWLSARVYRRGVLMYGKNFGWKDIWRWTKG</sequence>
<dbReference type="GO" id="GO:0140359">
    <property type="term" value="F:ABC-type transporter activity"/>
    <property type="evidence" value="ECO:0007669"/>
    <property type="project" value="InterPro"/>
</dbReference>
<evidence type="ECO:0000256" key="6">
    <source>
        <dbReference type="SAM" id="Phobius"/>
    </source>
</evidence>
<dbReference type="SUPFAM" id="SSF53850">
    <property type="entry name" value="Periplasmic binding protein-like II"/>
    <property type="match status" value="1"/>
</dbReference>
<feature type="transmembrane region" description="Helical" evidence="6">
    <location>
        <begin position="232"/>
        <end position="261"/>
    </location>
</feature>
<protein>
    <recommendedName>
        <fullName evidence="7">ABC-2 type transporter transmembrane domain-containing protein</fullName>
    </recommendedName>
</protein>
<dbReference type="Gene3D" id="3.40.190.10">
    <property type="entry name" value="Periplasmic binding protein-like II"/>
    <property type="match status" value="1"/>
</dbReference>
<dbReference type="STRING" id="1702214.AL399_05455"/>
<dbReference type="PANTHER" id="PTHR30294:SF29">
    <property type="entry name" value="MULTIDRUG ABC TRANSPORTER PERMEASE YBHS-RELATED"/>
    <property type="match status" value="1"/>
</dbReference>
<dbReference type="InterPro" id="IPR013525">
    <property type="entry name" value="ABC2_TM"/>
</dbReference>
<comment type="caution">
    <text evidence="8">The sequence shown here is derived from an EMBL/GenBank/DDBJ whole genome shotgun (WGS) entry which is preliminary data.</text>
</comment>
<dbReference type="GO" id="GO:0005886">
    <property type="term" value="C:plasma membrane"/>
    <property type="evidence" value="ECO:0007669"/>
    <property type="project" value="UniProtKB-SubCell"/>
</dbReference>
<dbReference type="PANTHER" id="PTHR30294">
    <property type="entry name" value="MEMBRANE COMPONENT OF ABC TRANSPORTER YHHJ-RELATED"/>
    <property type="match status" value="1"/>
</dbReference>
<dbReference type="Proteomes" id="UP000054172">
    <property type="component" value="Unassembled WGS sequence"/>
</dbReference>
<evidence type="ECO:0000256" key="5">
    <source>
        <dbReference type="ARBA" id="ARBA00023136"/>
    </source>
</evidence>
<organism evidence="8 9">
    <name type="scientific">Candidatus [Bacteroides] periocalifornicus</name>
    <dbReference type="NCBI Taxonomy" id="1702214"/>
    <lineage>
        <taxon>Bacteria</taxon>
        <taxon>Pseudomonadati</taxon>
        <taxon>Bacteroidota</taxon>
    </lineage>
</organism>
<dbReference type="PATRIC" id="fig|1702214.3.peg.43"/>
<accession>A0A0Q4B0I3</accession>
<feature type="transmembrane region" description="Helical" evidence="6">
    <location>
        <begin position="340"/>
        <end position="359"/>
    </location>
</feature>
<reference evidence="8" key="1">
    <citation type="submission" date="2015-08" db="EMBL/GenBank/DDBJ databases">
        <title>Candidatus Bacteriodes Periocalifornicus.</title>
        <authorList>
            <person name="McLean J.S."/>
            <person name="Kelley S."/>
        </authorList>
    </citation>
    <scope>NUCLEOTIDE SEQUENCE [LARGE SCALE GENOMIC DNA]</scope>
    <source>
        <strain evidence="8">12B</strain>
    </source>
</reference>
<name>A0A0Q4B0I3_9BACT</name>
<evidence type="ECO:0000256" key="2">
    <source>
        <dbReference type="ARBA" id="ARBA00022475"/>
    </source>
</evidence>
<keyword evidence="9" id="KW-1185">Reference proteome</keyword>